<organism evidence="4 5">
    <name type="scientific">Butyricicoccus intestinisimiae</name>
    <dbReference type="NCBI Taxonomy" id="2841509"/>
    <lineage>
        <taxon>Bacteria</taxon>
        <taxon>Bacillati</taxon>
        <taxon>Bacillota</taxon>
        <taxon>Clostridia</taxon>
        <taxon>Eubacteriales</taxon>
        <taxon>Butyricicoccaceae</taxon>
        <taxon>Butyricicoccus</taxon>
    </lineage>
</organism>
<name>A0ABS6EST3_9FIRM</name>
<keyword evidence="1 2" id="KW-0274">FAD</keyword>
<comment type="cofactor">
    <cofactor evidence="2">
        <name>Mg(2+)</name>
        <dbReference type="ChEBI" id="CHEBI:18420"/>
    </cofactor>
</comment>
<dbReference type="PANTHER" id="PTHR30040:SF2">
    <property type="entry name" value="FAD:PROTEIN FMN TRANSFERASE"/>
    <property type="match status" value="1"/>
</dbReference>
<proteinExistence type="inferred from homology"/>
<keyword evidence="2" id="KW-0449">Lipoprotein</keyword>
<keyword evidence="1 2" id="KW-0479">Metal-binding</keyword>
<feature type="region of interest" description="Disordered" evidence="3">
    <location>
        <begin position="26"/>
        <end position="48"/>
    </location>
</feature>
<feature type="compositionally biased region" description="Low complexity" evidence="3">
    <location>
        <begin position="33"/>
        <end position="48"/>
    </location>
</feature>
<dbReference type="PROSITE" id="PS51257">
    <property type="entry name" value="PROKAR_LIPOPROTEIN"/>
    <property type="match status" value="1"/>
</dbReference>
<evidence type="ECO:0000313" key="4">
    <source>
        <dbReference type="EMBL" id="MBU5489894.1"/>
    </source>
</evidence>
<dbReference type="RefSeq" id="WP_216469549.1">
    <property type="nucleotide sequence ID" value="NZ_JAHLQI010000002.1"/>
</dbReference>
<evidence type="ECO:0000313" key="5">
    <source>
        <dbReference type="Proteomes" id="UP000783588"/>
    </source>
</evidence>
<dbReference type="PANTHER" id="PTHR30040">
    <property type="entry name" value="THIAMINE BIOSYNTHESIS LIPOPROTEIN APBE"/>
    <property type="match status" value="1"/>
</dbReference>
<comment type="function">
    <text evidence="2">Flavin transferase that catalyzes the transfer of the FMN moiety of FAD and its covalent binding to the hydroxyl group of a threonine residue in a target flavoprotein.</text>
</comment>
<keyword evidence="1 2" id="KW-0808">Transferase</keyword>
<keyword evidence="5" id="KW-1185">Reference proteome</keyword>
<gene>
    <name evidence="4" type="ORF">KQI75_04545</name>
</gene>
<feature type="chain" id="PRO_5044997563" description="FAD:protein FMN transferase" evidence="2">
    <location>
        <begin position="26"/>
        <end position="364"/>
    </location>
</feature>
<reference evidence="4 5" key="1">
    <citation type="submission" date="2021-06" db="EMBL/GenBank/DDBJ databases">
        <authorList>
            <person name="Sun Q."/>
            <person name="Li D."/>
        </authorList>
    </citation>
    <scope>NUCLEOTIDE SEQUENCE [LARGE SCALE GENOMIC DNA]</scope>
    <source>
        <strain evidence="4 5">MSJd-7</strain>
    </source>
</reference>
<dbReference type="Pfam" id="PF02424">
    <property type="entry name" value="ApbE"/>
    <property type="match status" value="1"/>
</dbReference>
<dbReference type="GO" id="GO:0016740">
    <property type="term" value="F:transferase activity"/>
    <property type="evidence" value="ECO:0007669"/>
    <property type="project" value="UniProtKB-KW"/>
</dbReference>
<keyword evidence="1 2" id="KW-0460">Magnesium</keyword>
<keyword evidence="2" id="KW-0472">Membrane</keyword>
<dbReference type="EMBL" id="JAHLQI010000002">
    <property type="protein sequence ID" value="MBU5489894.1"/>
    <property type="molecule type" value="Genomic_DNA"/>
</dbReference>
<protein>
    <recommendedName>
        <fullName evidence="1 2">FAD:protein FMN transferase</fullName>
        <ecNumber evidence="1 2">2.7.1.180</ecNumber>
    </recommendedName>
    <alternativeName>
        <fullName evidence="1">Flavin transferase</fullName>
    </alternativeName>
</protein>
<keyword evidence="2" id="KW-1003">Cell membrane</keyword>
<sequence length="364" mass="38975">MRYKVRLILASAVVASMLLTGCGTASDTKHTGSASETQTTNSTTASSAQPVSQEIFAMDTYMTVTAYGDNAQKGVTDAVAEIQRLDNLLSIGKEDSEISKLNKSGSAALSDDTAVMVAKALDLYKSTGGAFDITVLPLMELWGFTTQEYYVPTEDEIQSTLQRVGADKLTWDESTKTLTLGDKQEIDLGGIAKGFTSSRIMEIFKKDGVTCGMVSLGGNVHLLGTKQDGSAWRVGIQDPNNTDDMLGVLEANDCAVITSGAYERNFEKDGVTYHHIIDPATGKPSNSGLTSVTIVSKDGTLADGLSTSLFVMGKDKAIAYWKQHADEFDTILVDKDRNVYITEGIAGNFSPDSVSANQVHTIEK</sequence>
<dbReference type="InterPro" id="IPR024932">
    <property type="entry name" value="ApbE"/>
</dbReference>
<evidence type="ECO:0000256" key="1">
    <source>
        <dbReference type="PIRNR" id="PIRNR006268"/>
    </source>
</evidence>
<evidence type="ECO:0000256" key="3">
    <source>
        <dbReference type="SAM" id="MobiDB-lite"/>
    </source>
</evidence>
<keyword evidence="2" id="KW-0997">Cell inner membrane</keyword>
<keyword evidence="2" id="KW-0732">Signal</keyword>
<comment type="catalytic activity">
    <reaction evidence="1 2">
        <text>L-threonyl-[protein] + FAD = FMN-L-threonyl-[protein] + AMP + H(+)</text>
        <dbReference type="Rhea" id="RHEA:36847"/>
        <dbReference type="Rhea" id="RHEA-COMP:11060"/>
        <dbReference type="Rhea" id="RHEA-COMP:11061"/>
        <dbReference type="ChEBI" id="CHEBI:15378"/>
        <dbReference type="ChEBI" id="CHEBI:30013"/>
        <dbReference type="ChEBI" id="CHEBI:57692"/>
        <dbReference type="ChEBI" id="CHEBI:74257"/>
        <dbReference type="ChEBI" id="CHEBI:456215"/>
        <dbReference type="EC" id="2.7.1.180"/>
    </reaction>
</comment>
<keyword evidence="1 2" id="KW-0285">Flavoprotein</keyword>
<comment type="similarity">
    <text evidence="1 2">Belongs to the ApbE family.</text>
</comment>
<dbReference type="Proteomes" id="UP000783588">
    <property type="component" value="Unassembled WGS sequence"/>
</dbReference>
<dbReference type="EC" id="2.7.1.180" evidence="1 2"/>
<feature type="signal peptide" evidence="2">
    <location>
        <begin position="1"/>
        <end position="25"/>
    </location>
</feature>
<comment type="caution">
    <text evidence="4">The sequence shown here is derived from an EMBL/GenBank/DDBJ whole genome shotgun (WGS) entry which is preliminary data.</text>
</comment>
<comment type="subcellular location">
    <subcellularLocation>
        <location evidence="2">Cell inner membrane</location>
        <topology evidence="2">Lipid-anchor</topology>
        <orientation evidence="2">Periplasmic side</orientation>
    </subcellularLocation>
</comment>
<accession>A0ABS6EST3</accession>
<dbReference type="PIRSF" id="PIRSF006268">
    <property type="entry name" value="ApbE"/>
    <property type="match status" value="1"/>
</dbReference>
<evidence type="ECO:0000256" key="2">
    <source>
        <dbReference type="RuleBase" id="RU363002"/>
    </source>
</evidence>